<feature type="non-terminal residue" evidence="1">
    <location>
        <position position="1"/>
    </location>
</feature>
<dbReference type="GO" id="GO:0007508">
    <property type="term" value="P:larval heart development"/>
    <property type="evidence" value="ECO:0007669"/>
    <property type="project" value="TreeGrafter"/>
</dbReference>
<dbReference type="OrthoDB" id="416454at2759"/>
<dbReference type="GO" id="GO:0031012">
    <property type="term" value="C:extracellular matrix"/>
    <property type="evidence" value="ECO:0007669"/>
    <property type="project" value="TreeGrafter"/>
</dbReference>
<reference evidence="1" key="1">
    <citation type="submission" date="2019-04" db="EMBL/GenBank/DDBJ databases">
        <title>Genome assembly of Zosterops borbonicus 15179.</title>
        <authorList>
            <person name="Leroy T."/>
            <person name="Anselmetti Y."/>
            <person name="Tilak M.-K."/>
            <person name="Nabholz B."/>
        </authorList>
    </citation>
    <scope>NUCLEOTIDE SEQUENCE</scope>
    <source>
        <strain evidence="1">HGM_15179</strain>
        <tissue evidence="1">Muscle</tissue>
    </source>
</reference>
<evidence type="ECO:0000313" key="1">
    <source>
        <dbReference type="EMBL" id="TRZ06852.1"/>
    </source>
</evidence>
<accession>A0A8K1D836</accession>
<organism evidence="1 2">
    <name type="scientific">Zosterops borbonicus</name>
    <dbReference type="NCBI Taxonomy" id="364589"/>
    <lineage>
        <taxon>Eukaryota</taxon>
        <taxon>Metazoa</taxon>
        <taxon>Chordata</taxon>
        <taxon>Craniata</taxon>
        <taxon>Vertebrata</taxon>
        <taxon>Euteleostomi</taxon>
        <taxon>Archelosauria</taxon>
        <taxon>Archosauria</taxon>
        <taxon>Dinosauria</taxon>
        <taxon>Saurischia</taxon>
        <taxon>Theropoda</taxon>
        <taxon>Coelurosauria</taxon>
        <taxon>Aves</taxon>
        <taxon>Neognathae</taxon>
        <taxon>Neoaves</taxon>
        <taxon>Telluraves</taxon>
        <taxon>Australaves</taxon>
        <taxon>Passeriformes</taxon>
        <taxon>Sylvioidea</taxon>
        <taxon>Zosteropidae</taxon>
        <taxon>Zosterops</taxon>
    </lineage>
</organism>
<keyword evidence="2" id="KW-1185">Reference proteome</keyword>
<evidence type="ECO:0000313" key="2">
    <source>
        <dbReference type="Proteomes" id="UP000796761"/>
    </source>
</evidence>
<sequence length="319" mass="35025">MTLGVYCVMCLSPTQDHHVIKTNLSSLLNTGDNSVTADGEKAEVFNAFFVSIFNGKMACPQANCPLGRVDGVRESNCHPVIQEEAVREVLSCLDVHKSMGPDGIHPMVMRQLADELAKLLSIIYQQSWITGEVPHDWMLANVTPIYKKGRKEDPGNYSPVSLTSVPGKDHHVIKTNLSSLLNTGDNSVTADGEKAEVFNAFFVSIFNGKMACPQANCPLGRVDGVRESNCHPVIQEEAVREVLSCLDVHKSMGPDGIHPMVMRQLADELAKLLSIIYQQSWITGEVPHDWMLANVTPIYKKGRKEDPGNYSPVSLTSVP</sequence>
<protein>
    <recommendedName>
        <fullName evidence="3">RNA-directed DNA polymerase from mobile element jockey</fullName>
    </recommendedName>
</protein>
<dbReference type="AlphaFoldDB" id="A0A8K1D836"/>
<dbReference type="GO" id="GO:0061343">
    <property type="term" value="P:cell adhesion involved in heart morphogenesis"/>
    <property type="evidence" value="ECO:0007669"/>
    <property type="project" value="TreeGrafter"/>
</dbReference>
<dbReference type="EMBL" id="SWJQ01002125">
    <property type="protein sequence ID" value="TRZ06852.1"/>
    <property type="molecule type" value="Genomic_DNA"/>
</dbReference>
<gene>
    <name evidence="1" type="ORF">HGM15179_020253</name>
</gene>
<dbReference type="Proteomes" id="UP000796761">
    <property type="component" value="Unassembled WGS sequence"/>
</dbReference>
<evidence type="ECO:0008006" key="3">
    <source>
        <dbReference type="Google" id="ProtNLM"/>
    </source>
</evidence>
<dbReference type="PANTHER" id="PTHR33395">
    <property type="entry name" value="TRANSCRIPTASE, PUTATIVE-RELATED-RELATED"/>
    <property type="match status" value="1"/>
</dbReference>
<proteinExistence type="predicted"/>
<comment type="caution">
    <text evidence="1">The sequence shown here is derived from an EMBL/GenBank/DDBJ whole genome shotgun (WGS) entry which is preliminary data.</text>
</comment>
<name>A0A8K1D836_9PASS</name>
<dbReference type="PANTHER" id="PTHR33395:SF22">
    <property type="entry name" value="REVERSE TRANSCRIPTASE DOMAIN-CONTAINING PROTEIN"/>
    <property type="match status" value="1"/>
</dbReference>